<reference evidence="6 7" key="1">
    <citation type="submission" date="2016-10" db="EMBL/GenBank/DDBJ databases">
        <authorList>
            <person name="de Groot N.N."/>
        </authorList>
    </citation>
    <scope>NUCLEOTIDE SEQUENCE [LARGE SCALE GENOMIC DNA]</scope>
    <source>
        <strain evidence="6 7">DSM 44637</strain>
    </source>
</reference>
<accession>A0A1I6AVC1</accession>
<dbReference type="GO" id="GO:0000976">
    <property type="term" value="F:transcription cis-regulatory region binding"/>
    <property type="evidence" value="ECO:0007669"/>
    <property type="project" value="TreeGrafter"/>
</dbReference>
<dbReference type="InterPro" id="IPR050109">
    <property type="entry name" value="HTH-type_TetR-like_transc_reg"/>
</dbReference>
<dbReference type="Pfam" id="PF00440">
    <property type="entry name" value="TetR_N"/>
    <property type="match status" value="1"/>
</dbReference>
<evidence type="ECO:0000256" key="4">
    <source>
        <dbReference type="PROSITE-ProRule" id="PRU00335"/>
    </source>
</evidence>
<dbReference type="Gene3D" id="1.10.357.10">
    <property type="entry name" value="Tetracycline Repressor, domain 2"/>
    <property type="match status" value="1"/>
</dbReference>
<dbReference type="InterPro" id="IPR009057">
    <property type="entry name" value="Homeodomain-like_sf"/>
</dbReference>
<feature type="domain" description="HTH tetR-type" evidence="5">
    <location>
        <begin position="15"/>
        <end position="75"/>
    </location>
</feature>
<dbReference type="PANTHER" id="PTHR30055:SF234">
    <property type="entry name" value="HTH-TYPE TRANSCRIPTIONAL REGULATOR BETI"/>
    <property type="match status" value="1"/>
</dbReference>
<keyword evidence="1" id="KW-0805">Transcription regulation</keyword>
<keyword evidence="2 4" id="KW-0238">DNA-binding</keyword>
<dbReference type="EMBL" id="FOWC01000021">
    <property type="protein sequence ID" value="SFQ72665.1"/>
    <property type="molecule type" value="Genomic_DNA"/>
</dbReference>
<dbReference type="OrthoDB" id="5185169at2"/>
<dbReference type="STRING" id="112413.SAMN05421854_12129"/>
<evidence type="ECO:0000256" key="1">
    <source>
        <dbReference type="ARBA" id="ARBA00023015"/>
    </source>
</evidence>
<gene>
    <name evidence="6" type="ORF">SAMN05421854_12129</name>
</gene>
<evidence type="ECO:0000313" key="6">
    <source>
        <dbReference type="EMBL" id="SFQ72665.1"/>
    </source>
</evidence>
<dbReference type="SUPFAM" id="SSF46689">
    <property type="entry name" value="Homeodomain-like"/>
    <property type="match status" value="1"/>
</dbReference>
<protein>
    <submittedName>
        <fullName evidence="6">Transcriptional regulator, TetR family</fullName>
    </submittedName>
</protein>
<dbReference type="AlphaFoldDB" id="A0A1I6AVC1"/>
<evidence type="ECO:0000256" key="3">
    <source>
        <dbReference type="ARBA" id="ARBA00023163"/>
    </source>
</evidence>
<feature type="DNA-binding region" description="H-T-H motif" evidence="4">
    <location>
        <begin position="38"/>
        <end position="57"/>
    </location>
</feature>
<dbReference type="RefSeq" id="WP_093576931.1">
    <property type="nucleotide sequence ID" value="NZ_FOWC01000021.1"/>
</dbReference>
<keyword evidence="3" id="KW-0804">Transcription</keyword>
<dbReference type="Proteomes" id="UP000199137">
    <property type="component" value="Unassembled WGS sequence"/>
</dbReference>
<organism evidence="6 7">
    <name type="scientific">Amycolatopsis rubida</name>
    <dbReference type="NCBI Taxonomy" id="112413"/>
    <lineage>
        <taxon>Bacteria</taxon>
        <taxon>Bacillati</taxon>
        <taxon>Actinomycetota</taxon>
        <taxon>Actinomycetes</taxon>
        <taxon>Pseudonocardiales</taxon>
        <taxon>Pseudonocardiaceae</taxon>
        <taxon>Amycolatopsis</taxon>
    </lineage>
</organism>
<dbReference type="PROSITE" id="PS50977">
    <property type="entry name" value="HTH_TETR_2"/>
    <property type="match status" value="1"/>
</dbReference>
<proteinExistence type="predicted"/>
<dbReference type="Gene3D" id="1.10.10.60">
    <property type="entry name" value="Homeodomain-like"/>
    <property type="match status" value="1"/>
</dbReference>
<evidence type="ECO:0000256" key="2">
    <source>
        <dbReference type="ARBA" id="ARBA00023125"/>
    </source>
</evidence>
<dbReference type="GO" id="GO:0003700">
    <property type="term" value="F:DNA-binding transcription factor activity"/>
    <property type="evidence" value="ECO:0007669"/>
    <property type="project" value="TreeGrafter"/>
</dbReference>
<sequence length="189" mass="21092">MTSAPVPGRRERKKAATRQALADAALRMFLERGYDQVTVREIADAADVSTTTLMKHFPTKEALVFDREPEVDEALVSAVRDRTEGTSVLEALRAHIHVRATSGIRAEAEPLLRLVRETPALAEYWHKMWMGHEHTLSRVITEETGAPEDDPRCAVLAHFALETAALADRSDDPPRVVDVAFDLLENGWQ</sequence>
<evidence type="ECO:0000259" key="5">
    <source>
        <dbReference type="PROSITE" id="PS50977"/>
    </source>
</evidence>
<name>A0A1I6AVC1_9PSEU</name>
<evidence type="ECO:0000313" key="7">
    <source>
        <dbReference type="Proteomes" id="UP000199137"/>
    </source>
</evidence>
<dbReference type="PANTHER" id="PTHR30055">
    <property type="entry name" value="HTH-TYPE TRANSCRIPTIONAL REGULATOR RUTR"/>
    <property type="match status" value="1"/>
</dbReference>
<dbReference type="InterPro" id="IPR001647">
    <property type="entry name" value="HTH_TetR"/>
</dbReference>
<dbReference type="PRINTS" id="PR00455">
    <property type="entry name" value="HTHTETR"/>
</dbReference>